<sequence>PRELPGDVWAAKWGRSCGSSVLVELM</sequence>
<dbReference type="EMBL" id="AZMM01003762">
    <property type="protein sequence ID" value="ETJ42270.1"/>
    <property type="molecule type" value="Genomic_DNA"/>
</dbReference>
<accession>W1YKN4</accession>
<organism evidence="1">
    <name type="scientific">human gut metagenome</name>
    <dbReference type="NCBI Taxonomy" id="408170"/>
    <lineage>
        <taxon>unclassified sequences</taxon>
        <taxon>metagenomes</taxon>
        <taxon>organismal metagenomes</taxon>
    </lineage>
</organism>
<feature type="non-terminal residue" evidence="1">
    <location>
        <position position="1"/>
    </location>
</feature>
<proteinExistence type="predicted"/>
<protein>
    <submittedName>
        <fullName evidence="1">Uncharacterized protein</fullName>
    </submittedName>
</protein>
<name>W1YKN4_9ZZZZ</name>
<reference evidence="1" key="1">
    <citation type="submission" date="2013-12" db="EMBL/GenBank/DDBJ databases">
        <title>A Varibaculum cambriense genome reconstructed from a premature infant gut community with otherwise low bacterial novelty that shifts toward anaerobic metabolism during the third week of life.</title>
        <authorList>
            <person name="Brown C.T."/>
            <person name="Sharon I."/>
            <person name="Thomas B.C."/>
            <person name="Castelle C.J."/>
            <person name="Morowitz M.J."/>
            <person name="Banfield J.F."/>
        </authorList>
    </citation>
    <scope>NUCLEOTIDE SEQUENCE</scope>
</reference>
<gene>
    <name evidence="1" type="ORF">Q604_UNBC03762G0001</name>
</gene>
<comment type="caution">
    <text evidence="1">The sequence shown here is derived from an EMBL/GenBank/DDBJ whole genome shotgun (WGS) entry which is preliminary data.</text>
</comment>
<dbReference type="AlphaFoldDB" id="W1YKN4"/>
<evidence type="ECO:0000313" key="1">
    <source>
        <dbReference type="EMBL" id="ETJ42270.1"/>
    </source>
</evidence>